<keyword evidence="2" id="KW-1185">Reference proteome</keyword>
<protein>
    <submittedName>
        <fullName evidence="1">Uncharacterized protein</fullName>
    </submittedName>
</protein>
<evidence type="ECO:0000313" key="1">
    <source>
        <dbReference type="EMBL" id="EYC05445.1"/>
    </source>
</evidence>
<gene>
    <name evidence="1" type="primary">Acey_s0082.g1587</name>
    <name evidence="1" type="ORF">Y032_0082g1587</name>
</gene>
<dbReference type="EMBL" id="JARK01001418">
    <property type="protein sequence ID" value="EYC05445.1"/>
    <property type="molecule type" value="Genomic_DNA"/>
</dbReference>
<organism evidence="1 2">
    <name type="scientific">Ancylostoma ceylanicum</name>
    <dbReference type="NCBI Taxonomy" id="53326"/>
    <lineage>
        <taxon>Eukaryota</taxon>
        <taxon>Metazoa</taxon>
        <taxon>Ecdysozoa</taxon>
        <taxon>Nematoda</taxon>
        <taxon>Chromadorea</taxon>
        <taxon>Rhabditida</taxon>
        <taxon>Rhabditina</taxon>
        <taxon>Rhabditomorpha</taxon>
        <taxon>Strongyloidea</taxon>
        <taxon>Ancylostomatidae</taxon>
        <taxon>Ancylostomatinae</taxon>
        <taxon>Ancylostoma</taxon>
    </lineage>
</organism>
<evidence type="ECO:0000313" key="2">
    <source>
        <dbReference type="Proteomes" id="UP000024635"/>
    </source>
</evidence>
<accession>A0A016TRQ6</accession>
<dbReference type="OrthoDB" id="5872748at2759"/>
<dbReference type="AlphaFoldDB" id="A0A016TRQ6"/>
<dbReference type="Proteomes" id="UP000024635">
    <property type="component" value="Unassembled WGS sequence"/>
</dbReference>
<reference evidence="2" key="1">
    <citation type="journal article" date="2015" name="Nat. Genet.">
        <title>The genome and transcriptome of the zoonotic hookworm Ancylostoma ceylanicum identify infection-specific gene families.</title>
        <authorList>
            <person name="Schwarz E.M."/>
            <person name="Hu Y."/>
            <person name="Antoshechkin I."/>
            <person name="Miller M.M."/>
            <person name="Sternberg P.W."/>
            <person name="Aroian R.V."/>
        </authorList>
    </citation>
    <scope>NUCLEOTIDE SEQUENCE</scope>
    <source>
        <strain evidence="2">HY135</strain>
    </source>
</reference>
<sequence length="170" mass="19229">MRRYVQACTPPPEIQRFACRQAGKRGKFEHLTDLPEAFVGFLINFVLDAIGLGDEGLLLPVANHKEYRTKFWMELAGNDADRETMFNTLSDARTDWSALARVAIGRALADVRAFTYKNTDQPLVPSHVKAKNRHAGHMRVSRAYATAGLAKILTFPYVGYDPLHRLFCYL</sequence>
<comment type="caution">
    <text evidence="1">The sequence shown here is derived from an EMBL/GenBank/DDBJ whole genome shotgun (WGS) entry which is preliminary data.</text>
</comment>
<proteinExistence type="predicted"/>
<name>A0A016TRQ6_9BILA</name>